<dbReference type="Proteomes" id="UP000010792">
    <property type="component" value="Chromosome"/>
</dbReference>
<sequence>MRGWWMYAYWTRYLQAESPLSAMTRLLLSSTLTTAERQTPPAHCGHRYSMRSTSTRYQIE</sequence>
<reference evidence="2 3" key="1">
    <citation type="journal article" date="2013" name="Genome Biol. Evol.">
        <title>Life in an arsenic-containing gold mine: genome and physiology of the autotrophic arsenite-oxidizing bacterium rhizobium sp. NT-26.</title>
        <authorList>
            <person name="Andres J."/>
            <person name="Arsene-Ploetze F."/>
            <person name="Barbe V."/>
            <person name="Brochier-Armanet C."/>
            <person name="Cleiss-Arnold J."/>
            <person name="Coppee J.Y."/>
            <person name="Dillies M.A."/>
            <person name="Geist"/>
            <person name="L"/>
            <person name="Joublin A."/>
            <person name="Koechler S."/>
            <person name="Lassalle F."/>
            <person name="Marchal M."/>
            <person name="Medigue C."/>
            <person name="Muller D."/>
            <person name="Nesme X."/>
            <person name="Plewniak F."/>
            <person name="Proux C."/>
            <person name="Ramirez-Bahena M.H."/>
            <person name="Schenowitz C."/>
            <person name="Sismeiro O."/>
            <person name="Vallenet D."/>
            <person name="Santini J.M."/>
            <person name="Bertin P.N."/>
        </authorList>
    </citation>
    <scope>NUCLEOTIDE SEQUENCE [LARGE SCALE GENOMIC DNA]</scope>
    <source>
        <strain evidence="2 3">NT-26</strain>
    </source>
</reference>
<organism evidence="2 3">
    <name type="scientific">Pseudorhizobium banfieldiae</name>
    <dbReference type="NCBI Taxonomy" id="1125847"/>
    <lineage>
        <taxon>Bacteria</taxon>
        <taxon>Pseudomonadati</taxon>
        <taxon>Pseudomonadota</taxon>
        <taxon>Alphaproteobacteria</taxon>
        <taxon>Hyphomicrobiales</taxon>
        <taxon>Rhizobiaceae</taxon>
        <taxon>Rhizobium/Agrobacterium group</taxon>
        <taxon>Pseudorhizobium</taxon>
    </lineage>
</organism>
<proteinExistence type="predicted"/>
<evidence type="ECO:0000256" key="1">
    <source>
        <dbReference type="SAM" id="MobiDB-lite"/>
    </source>
</evidence>
<dbReference type="KEGG" id="rht:NT26_2264"/>
<keyword evidence="3" id="KW-1185">Reference proteome</keyword>
<feature type="region of interest" description="Disordered" evidence="1">
    <location>
        <begin position="38"/>
        <end position="60"/>
    </location>
</feature>
<evidence type="ECO:0000313" key="2">
    <source>
        <dbReference type="EMBL" id="CCF19988.1"/>
    </source>
</evidence>
<gene>
    <name evidence="2" type="ORF">NT26_2264</name>
</gene>
<name>L0NFV9_9HYPH</name>
<accession>L0NFV9</accession>
<protein>
    <submittedName>
        <fullName evidence="2">Uncharacterized protein</fullName>
    </submittedName>
</protein>
<feature type="compositionally biased region" description="Polar residues" evidence="1">
    <location>
        <begin position="50"/>
        <end position="60"/>
    </location>
</feature>
<dbReference type="EMBL" id="FO082820">
    <property type="protein sequence ID" value="CCF19988.1"/>
    <property type="molecule type" value="Genomic_DNA"/>
</dbReference>
<evidence type="ECO:0000313" key="3">
    <source>
        <dbReference type="Proteomes" id="UP000010792"/>
    </source>
</evidence>
<dbReference type="AlphaFoldDB" id="L0NFV9"/>